<dbReference type="PANTHER" id="PTHR43685:SF2">
    <property type="entry name" value="GLYCOSYLTRANSFERASE 2-LIKE DOMAIN-CONTAINING PROTEIN"/>
    <property type="match status" value="1"/>
</dbReference>
<dbReference type="InterPro" id="IPR001173">
    <property type="entry name" value="Glyco_trans_2-like"/>
</dbReference>
<proteinExistence type="predicted"/>
<dbReference type="InterPro" id="IPR029044">
    <property type="entry name" value="Nucleotide-diphossugar_trans"/>
</dbReference>
<dbReference type="SUPFAM" id="SSF53448">
    <property type="entry name" value="Nucleotide-diphospho-sugar transferases"/>
    <property type="match status" value="1"/>
</dbReference>
<protein>
    <submittedName>
        <fullName evidence="2">Glycosyltransferase</fullName>
    </submittedName>
</protein>
<dbReference type="Proteomes" id="UP000652198">
    <property type="component" value="Unassembled WGS sequence"/>
</dbReference>
<sequence length="278" mass="31365">MAIAIRLSEILYQMERMIMRDPKNLQPLVSVVMATFNCVETVRRAVESVARQTYPRTELVVIDGNSSDGTLAELQSLAACIDKFVSEPDKGIYDAWNKGVKLASGDWICFIGADDVLNDDAIGEYINFIRDSGEEFIYVSSQVKLVNDAAVARIVGGAWHWSLFRKFMNVAHVGSFHHRKLFHEYGLFDDRFKICGDYEILLRPRSQLAAGYFQKITVVMAAGGVSQSNSDLFSETYRAKISSGGRNKLLATWERCVAQLKWYMRVHVTKLFGLRGAR</sequence>
<organism evidence="2 3">
    <name type="scientific">Paraburkholderia solitsugae</name>
    <dbReference type="NCBI Taxonomy" id="2675748"/>
    <lineage>
        <taxon>Bacteria</taxon>
        <taxon>Pseudomonadati</taxon>
        <taxon>Pseudomonadota</taxon>
        <taxon>Betaproteobacteria</taxon>
        <taxon>Burkholderiales</taxon>
        <taxon>Burkholderiaceae</taxon>
        <taxon>Paraburkholderia</taxon>
    </lineage>
</organism>
<gene>
    <name evidence="2" type="ORF">GNZ12_03255</name>
</gene>
<keyword evidence="3" id="KW-1185">Reference proteome</keyword>
<name>A0ABX2BK82_9BURK</name>
<dbReference type="CDD" id="cd06433">
    <property type="entry name" value="GT_2_WfgS_like"/>
    <property type="match status" value="1"/>
</dbReference>
<evidence type="ECO:0000313" key="3">
    <source>
        <dbReference type="Proteomes" id="UP000652198"/>
    </source>
</evidence>
<evidence type="ECO:0000259" key="1">
    <source>
        <dbReference type="Pfam" id="PF00535"/>
    </source>
</evidence>
<dbReference type="PANTHER" id="PTHR43685">
    <property type="entry name" value="GLYCOSYLTRANSFERASE"/>
    <property type="match status" value="1"/>
</dbReference>
<dbReference type="RefSeq" id="WP_172308975.1">
    <property type="nucleotide sequence ID" value="NZ_WOEY01000015.1"/>
</dbReference>
<reference evidence="2 3" key="1">
    <citation type="submission" date="2019-11" db="EMBL/GenBank/DDBJ databases">
        <title>Metabolism of dissolved organic matter in forest soils.</title>
        <authorList>
            <person name="Cyle K.T."/>
            <person name="Wilhelm R.C."/>
            <person name="Martinez C.E."/>
        </authorList>
    </citation>
    <scope>NUCLEOTIDE SEQUENCE [LARGE SCALE GENOMIC DNA]</scope>
    <source>
        <strain evidence="2 3">1N</strain>
    </source>
</reference>
<comment type="caution">
    <text evidence="2">The sequence shown here is derived from an EMBL/GenBank/DDBJ whole genome shotgun (WGS) entry which is preliminary data.</text>
</comment>
<dbReference type="Gene3D" id="3.90.550.10">
    <property type="entry name" value="Spore Coat Polysaccharide Biosynthesis Protein SpsA, Chain A"/>
    <property type="match status" value="1"/>
</dbReference>
<evidence type="ECO:0000313" key="2">
    <source>
        <dbReference type="EMBL" id="NPT40346.1"/>
    </source>
</evidence>
<accession>A0ABX2BK82</accession>
<dbReference type="EMBL" id="WOEY01000015">
    <property type="protein sequence ID" value="NPT40346.1"/>
    <property type="molecule type" value="Genomic_DNA"/>
</dbReference>
<feature type="domain" description="Glycosyltransferase 2-like" evidence="1">
    <location>
        <begin position="30"/>
        <end position="144"/>
    </location>
</feature>
<dbReference type="Pfam" id="PF00535">
    <property type="entry name" value="Glycos_transf_2"/>
    <property type="match status" value="1"/>
</dbReference>
<dbReference type="InterPro" id="IPR050834">
    <property type="entry name" value="Glycosyltransf_2"/>
</dbReference>